<reference evidence="1 2" key="1">
    <citation type="submission" date="2020-08" db="EMBL/GenBank/DDBJ databases">
        <title>A novel species.</title>
        <authorList>
            <person name="Gao J."/>
        </authorList>
    </citation>
    <scope>NUCLEOTIDE SEQUENCE [LARGE SCALE GENOMIC DNA]</scope>
    <source>
        <strain evidence="1 2">CRXT-G-22</strain>
    </source>
</reference>
<protein>
    <submittedName>
        <fullName evidence="1">Uncharacterized protein</fullName>
    </submittedName>
</protein>
<keyword evidence="2" id="KW-1185">Reference proteome</keyword>
<evidence type="ECO:0000313" key="1">
    <source>
        <dbReference type="EMBL" id="QNP68823.1"/>
    </source>
</evidence>
<dbReference type="AlphaFoldDB" id="A0A7H0I7Q7"/>
<evidence type="ECO:0000313" key="2">
    <source>
        <dbReference type="Proteomes" id="UP000516052"/>
    </source>
</evidence>
<organism evidence="1 2">
    <name type="scientific">Streptomyces roseirectus</name>
    <dbReference type="NCBI Taxonomy" id="2768066"/>
    <lineage>
        <taxon>Bacteria</taxon>
        <taxon>Bacillati</taxon>
        <taxon>Actinomycetota</taxon>
        <taxon>Actinomycetes</taxon>
        <taxon>Kitasatosporales</taxon>
        <taxon>Streptomycetaceae</taxon>
        <taxon>Streptomyces</taxon>
    </lineage>
</organism>
<dbReference type="KEGG" id="sroi:IAG44_04680"/>
<name>A0A7H0I7Q7_9ACTN</name>
<sequence length="64" mass="6588">MSVLTTAAVALLYDALFLNGGFTVMTRPDGSTYTPTGGYAVSTTPAPYMIPTNANGLGAGWTIE</sequence>
<accession>A0A7H0I7Q7</accession>
<dbReference type="Proteomes" id="UP000516052">
    <property type="component" value="Chromosome"/>
</dbReference>
<gene>
    <name evidence="1" type="ORF">IAG44_04680</name>
</gene>
<dbReference type="RefSeq" id="WP_187745862.1">
    <property type="nucleotide sequence ID" value="NZ_CP060828.1"/>
</dbReference>
<dbReference type="EMBL" id="CP060828">
    <property type="protein sequence ID" value="QNP68823.1"/>
    <property type="molecule type" value="Genomic_DNA"/>
</dbReference>
<proteinExistence type="predicted"/>